<evidence type="ECO:0000313" key="2">
    <source>
        <dbReference type="EMBL" id="BBH00744.1"/>
    </source>
</evidence>
<dbReference type="EMBL" id="AP019300">
    <property type="protein sequence ID" value="BBH00744.1"/>
    <property type="molecule type" value="Genomic_DNA"/>
</dbReference>
<dbReference type="GO" id="GO:0042134">
    <property type="term" value="F:rRNA primary transcript binding"/>
    <property type="evidence" value="ECO:0007669"/>
    <property type="project" value="InterPro"/>
</dbReference>
<dbReference type="SUPFAM" id="SSF52954">
    <property type="entry name" value="Class II aaRS ABD-related"/>
    <property type="match status" value="1"/>
</dbReference>
<dbReference type="GO" id="GO:0034457">
    <property type="term" value="C:Mpp10 complex"/>
    <property type="evidence" value="ECO:0007669"/>
    <property type="project" value="TreeGrafter"/>
</dbReference>
<dbReference type="Gene3D" id="3.40.50.10480">
    <property type="entry name" value="Probable brix-domain ribosomal biogenesis protein"/>
    <property type="match status" value="1"/>
</dbReference>
<reference evidence="2" key="1">
    <citation type="journal article" date="2019" name="Science">
        <title>Mutation of a bHLH transcription factor allowed almond domestication.</title>
        <authorList>
            <person name="Sanchez-Perez R."/>
            <person name="Pavan S."/>
            <person name="Mazzeo R."/>
            <person name="Moldovan C."/>
            <person name="Aiese Cigliano R."/>
            <person name="Del Cueto J."/>
            <person name="Ricciardi F."/>
            <person name="Lotti C."/>
            <person name="Ricciardi L."/>
            <person name="Dicenta F."/>
            <person name="Lopez-Marques R.L."/>
            <person name="Lindberg Moller B."/>
        </authorList>
    </citation>
    <scope>NUCLEOTIDE SEQUENCE</scope>
</reference>
<dbReference type="GO" id="GO:0030515">
    <property type="term" value="F:snoRNA binding"/>
    <property type="evidence" value="ECO:0007669"/>
    <property type="project" value="TreeGrafter"/>
</dbReference>
<dbReference type="GO" id="GO:0006364">
    <property type="term" value="P:rRNA processing"/>
    <property type="evidence" value="ECO:0007669"/>
    <property type="project" value="InterPro"/>
</dbReference>
<protein>
    <submittedName>
        <fullName evidence="2">Ribosomal RNA processing Brix domain protein</fullName>
    </submittedName>
</protein>
<proteinExistence type="predicted"/>
<evidence type="ECO:0000259" key="1">
    <source>
        <dbReference type="PROSITE" id="PS50833"/>
    </source>
</evidence>
<dbReference type="AlphaFoldDB" id="A0A4Y1R969"/>
<gene>
    <name evidence="2" type="ORF">Prudu_010807</name>
</gene>
<dbReference type="SMART" id="SM00879">
    <property type="entry name" value="Brix"/>
    <property type="match status" value="1"/>
</dbReference>
<dbReference type="InterPro" id="IPR007109">
    <property type="entry name" value="Brix"/>
</dbReference>
<dbReference type="Pfam" id="PF04427">
    <property type="entry name" value="Brix"/>
    <property type="match status" value="1"/>
</dbReference>
<dbReference type="PROSITE" id="PS50833">
    <property type="entry name" value="BRIX"/>
    <property type="match status" value="1"/>
</dbReference>
<sequence>MNRGGQVTSEIIETCRAHDFTDVVLVHENRGVPDGLFIIPFPLIQQHFLNCSMLQDMTSRTRKLWETMPQVYPHLILDNFMTKLGERIANILKHLFPMPKPDTKRINTFSNRSDYISFRHHTCGKHGGPKSIELEEIGPWFEMKLFKIKMGTLDQTETQDEWFSKRCMNTAKKQKFIGI</sequence>
<dbReference type="PANTHER" id="PTHR22734">
    <property type="entry name" value="U3 SMALL NUCLEOLAR RIBONUCLEOPROTEIN PROTEIN IMP4"/>
    <property type="match status" value="1"/>
</dbReference>
<organism evidence="2">
    <name type="scientific">Prunus dulcis</name>
    <name type="common">Almond</name>
    <name type="synonym">Amygdalus dulcis</name>
    <dbReference type="NCBI Taxonomy" id="3755"/>
    <lineage>
        <taxon>Eukaryota</taxon>
        <taxon>Viridiplantae</taxon>
        <taxon>Streptophyta</taxon>
        <taxon>Embryophyta</taxon>
        <taxon>Tracheophyta</taxon>
        <taxon>Spermatophyta</taxon>
        <taxon>Magnoliopsida</taxon>
        <taxon>eudicotyledons</taxon>
        <taxon>Gunneridae</taxon>
        <taxon>Pentapetalae</taxon>
        <taxon>rosids</taxon>
        <taxon>fabids</taxon>
        <taxon>Rosales</taxon>
        <taxon>Rosaceae</taxon>
        <taxon>Amygdaloideae</taxon>
        <taxon>Amygdaleae</taxon>
        <taxon>Prunus</taxon>
    </lineage>
</organism>
<feature type="domain" description="Brix" evidence="1">
    <location>
        <begin position="1"/>
        <end position="154"/>
    </location>
</feature>
<name>A0A4Y1R969_PRUDU</name>
<dbReference type="PANTHER" id="PTHR22734:SF2">
    <property type="entry name" value="U3 SMALL NUCLEOLAR RIBONUCLEOPROTEIN PROTEIN IMP4"/>
    <property type="match status" value="1"/>
</dbReference>
<dbReference type="GO" id="GO:0032040">
    <property type="term" value="C:small-subunit processome"/>
    <property type="evidence" value="ECO:0007669"/>
    <property type="project" value="TreeGrafter"/>
</dbReference>
<accession>A0A4Y1R969</accession>
<dbReference type="InterPro" id="IPR044281">
    <property type="entry name" value="IMP4/RPF1"/>
</dbReference>